<proteinExistence type="predicted"/>
<protein>
    <recommendedName>
        <fullName evidence="4">Periplasmic chaperone for outer membrane proteins Skp</fullName>
    </recommendedName>
</protein>
<evidence type="ECO:0000313" key="3">
    <source>
        <dbReference type="Proteomes" id="UP000257004"/>
    </source>
</evidence>
<gene>
    <name evidence="2" type="ORF">BD847_3187</name>
</gene>
<dbReference type="Proteomes" id="UP000257004">
    <property type="component" value="Unassembled WGS sequence"/>
</dbReference>
<comment type="caution">
    <text evidence="2">The sequence shown here is derived from an EMBL/GenBank/DDBJ whole genome shotgun (WGS) entry which is preliminary data.</text>
</comment>
<accession>A0A3D9FQ84</accession>
<feature type="chain" id="PRO_5017664978" description="Periplasmic chaperone for outer membrane proteins Skp" evidence="1">
    <location>
        <begin position="19"/>
        <end position="161"/>
    </location>
</feature>
<feature type="signal peptide" evidence="1">
    <location>
        <begin position="1"/>
        <end position="18"/>
    </location>
</feature>
<keyword evidence="3" id="KW-1185">Reference proteome</keyword>
<reference evidence="2 3" key="1">
    <citation type="submission" date="2018-07" db="EMBL/GenBank/DDBJ databases">
        <title>Genomic Encyclopedia of Archaeal and Bacterial Type Strains, Phase II (KMG-II): from individual species to whole genera.</title>
        <authorList>
            <person name="Goeker M."/>
        </authorList>
    </citation>
    <scope>NUCLEOTIDE SEQUENCE [LARGE SCALE GENOMIC DNA]</scope>
    <source>
        <strain evidence="2 3">DSM 25795</strain>
    </source>
</reference>
<keyword evidence="1" id="KW-0732">Signal</keyword>
<dbReference type="AlphaFoldDB" id="A0A3D9FQ84"/>
<dbReference type="EMBL" id="QRDQ01000010">
    <property type="protein sequence ID" value="RED22557.1"/>
    <property type="molecule type" value="Genomic_DNA"/>
</dbReference>
<dbReference type="RefSeq" id="WP_115889174.1">
    <property type="nucleotide sequence ID" value="NZ_QRDQ01000010.1"/>
</dbReference>
<evidence type="ECO:0000313" key="2">
    <source>
        <dbReference type="EMBL" id="RED22557.1"/>
    </source>
</evidence>
<evidence type="ECO:0000256" key="1">
    <source>
        <dbReference type="SAM" id="SignalP"/>
    </source>
</evidence>
<sequence>MKKIILLFILLLSLPSLAQSSLKDEVAIIQSIYGKSKTDLVKQYMNLNEAQTAAFQKIYDEYEVSRKEIGQRKVQLLNDYAENYATLDDAKAAELTEANLKTNADAEKLLSKTYSKVKKAIGGRNAAKFVQLEQYLQVAIRSGIQDSIPFIDEIDKSKLSK</sequence>
<evidence type="ECO:0008006" key="4">
    <source>
        <dbReference type="Google" id="ProtNLM"/>
    </source>
</evidence>
<dbReference type="OrthoDB" id="660497at2"/>
<name>A0A3D9FQ84_9FLAO</name>
<organism evidence="2 3">
    <name type="scientific">Flavobacterium cutihirudinis</name>
    <dbReference type="NCBI Taxonomy" id="1265740"/>
    <lineage>
        <taxon>Bacteria</taxon>
        <taxon>Pseudomonadati</taxon>
        <taxon>Bacteroidota</taxon>
        <taxon>Flavobacteriia</taxon>
        <taxon>Flavobacteriales</taxon>
        <taxon>Flavobacteriaceae</taxon>
        <taxon>Flavobacterium</taxon>
    </lineage>
</organism>